<dbReference type="GO" id="GO:0006511">
    <property type="term" value="P:ubiquitin-dependent protein catabolic process"/>
    <property type="evidence" value="ECO:0007669"/>
    <property type="project" value="TreeGrafter"/>
</dbReference>
<dbReference type="AlphaFoldDB" id="A0A388LJ33"/>
<dbReference type="PANTHER" id="PTHR12498">
    <property type="entry name" value="N-TERMINAL ASPARAGINE AMIDOHYDROLASE"/>
    <property type="match status" value="1"/>
</dbReference>
<feature type="region of interest" description="Disordered" evidence="1">
    <location>
        <begin position="192"/>
        <end position="221"/>
    </location>
</feature>
<dbReference type="OrthoDB" id="539995at2759"/>
<protein>
    <submittedName>
        <fullName evidence="2">Uncharacterized protein</fullName>
    </submittedName>
</protein>
<comment type="caution">
    <text evidence="2">The sequence shown here is derived from an EMBL/GenBank/DDBJ whole genome shotgun (WGS) entry which is preliminary data.</text>
</comment>
<feature type="region of interest" description="Disordered" evidence="1">
    <location>
        <begin position="22"/>
        <end position="48"/>
    </location>
</feature>
<dbReference type="PANTHER" id="PTHR12498:SF0">
    <property type="entry name" value="PROTEIN N-TERMINAL ASPARAGINE AMIDOHYDROLASE"/>
    <property type="match status" value="1"/>
</dbReference>
<proteinExistence type="predicted"/>
<accession>A0A388LJ33</accession>
<keyword evidence="3" id="KW-1185">Reference proteome</keyword>
<dbReference type="GO" id="GO:0008418">
    <property type="term" value="F:protein-N-terminal asparagine amidohydrolase activity"/>
    <property type="evidence" value="ECO:0007669"/>
    <property type="project" value="InterPro"/>
</dbReference>
<evidence type="ECO:0000313" key="2">
    <source>
        <dbReference type="EMBL" id="GBG82329.1"/>
    </source>
</evidence>
<feature type="compositionally biased region" description="Polar residues" evidence="1">
    <location>
        <begin position="35"/>
        <end position="45"/>
    </location>
</feature>
<name>A0A388LJ33_CHABU</name>
<evidence type="ECO:0000313" key="3">
    <source>
        <dbReference type="Proteomes" id="UP000265515"/>
    </source>
</evidence>
<dbReference type="Gramene" id="GBG82329">
    <property type="protein sequence ID" value="GBG82329"/>
    <property type="gene ID" value="CBR_g34612"/>
</dbReference>
<dbReference type="Proteomes" id="UP000265515">
    <property type="component" value="Unassembled WGS sequence"/>
</dbReference>
<organism evidence="2 3">
    <name type="scientific">Chara braunii</name>
    <name type="common">Braun's stonewort</name>
    <dbReference type="NCBI Taxonomy" id="69332"/>
    <lineage>
        <taxon>Eukaryota</taxon>
        <taxon>Viridiplantae</taxon>
        <taxon>Streptophyta</taxon>
        <taxon>Charophyceae</taxon>
        <taxon>Charales</taxon>
        <taxon>Characeae</taxon>
        <taxon>Chara</taxon>
    </lineage>
</organism>
<reference evidence="2 3" key="1">
    <citation type="journal article" date="2018" name="Cell">
        <title>The Chara Genome: Secondary Complexity and Implications for Plant Terrestrialization.</title>
        <authorList>
            <person name="Nishiyama T."/>
            <person name="Sakayama H."/>
            <person name="Vries J.D."/>
            <person name="Buschmann H."/>
            <person name="Saint-Marcoux D."/>
            <person name="Ullrich K.K."/>
            <person name="Haas F.B."/>
            <person name="Vanderstraeten L."/>
            <person name="Becker D."/>
            <person name="Lang D."/>
            <person name="Vosolsobe S."/>
            <person name="Rombauts S."/>
            <person name="Wilhelmsson P.K.I."/>
            <person name="Janitza P."/>
            <person name="Kern R."/>
            <person name="Heyl A."/>
            <person name="Rumpler F."/>
            <person name="Villalobos L.I.A.C."/>
            <person name="Clay J.M."/>
            <person name="Skokan R."/>
            <person name="Toyoda A."/>
            <person name="Suzuki Y."/>
            <person name="Kagoshima H."/>
            <person name="Schijlen E."/>
            <person name="Tajeshwar N."/>
            <person name="Catarino B."/>
            <person name="Hetherington A.J."/>
            <person name="Saltykova A."/>
            <person name="Bonnot C."/>
            <person name="Breuninger H."/>
            <person name="Symeonidi A."/>
            <person name="Radhakrishnan G.V."/>
            <person name="Van Nieuwerburgh F."/>
            <person name="Deforce D."/>
            <person name="Chang C."/>
            <person name="Karol K.G."/>
            <person name="Hedrich R."/>
            <person name="Ulvskov P."/>
            <person name="Glockner G."/>
            <person name="Delwiche C.F."/>
            <person name="Petrasek J."/>
            <person name="Van de Peer Y."/>
            <person name="Friml J."/>
            <person name="Beilby M."/>
            <person name="Dolan L."/>
            <person name="Kohara Y."/>
            <person name="Sugano S."/>
            <person name="Fujiyama A."/>
            <person name="Delaux P.-M."/>
            <person name="Quint M."/>
            <person name="TheiBen G."/>
            <person name="Hagemann M."/>
            <person name="Harholt J."/>
            <person name="Dunand C."/>
            <person name="Zachgo S."/>
            <person name="Langdale J."/>
            <person name="Maumus F."/>
            <person name="Straeten D.V.D."/>
            <person name="Gould S.B."/>
            <person name="Rensing S.A."/>
        </authorList>
    </citation>
    <scope>NUCLEOTIDE SEQUENCE [LARGE SCALE GENOMIC DNA]</scope>
    <source>
        <strain evidence="2 3">S276</strain>
    </source>
</reference>
<sequence length="481" mass="51574">MPKVVDAATAFRELPVVFIEPPNEQIDPMRDRGHGSSSMPSSTDGDNLRHNGRACVSDCGMSYGNRGTATPPRNSLGLRADGLAPRVVYVYQREHGTVLPNLVEPHDATCHISSLLDIFTVTCGMMWVSMPVFDFRTSVGHLDHEDCVANGISAMVASLGPASVAYELHIIGAFDDSHSCIEDDKEVILVDEDVDGDGDGDDSDSSDDDDEWPLDDAMPMNRTSSVVLEEVDEVDEERVTGMGATSDAFSRSAWESGSSSHVRNITSEAGVVSTLASCSAIEDDGCVSRNEQGEAGATSAEDRKGKRILDWEYDSGRHRQMDRMEGHKEHGATAAVVKVSGGGNDGAGDGFPGHSWPLATVLINCLHRSSVVFELRTACILHLNTSVGANGASFPIVRGFGVVPTTGRIFPAQFAPEARCPDVIVRGVFVTLGSDNYQAKGTLIGPYDTNTDSFRIGPYQYVSVSRPPNQHDPSDCTGCLF</sequence>
<dbReference type="Pfam" id="PF14736">
    <property type="entry name" value="N_Asn_amidohyd"/>
    <property type="match status" value="1"/>
</dbReference>
<dbReference type="EMBL" id="BFEA01000403">
    <property type="protein sequence ID" value="GBG82329.1"/>
    <property type="molecule type" value="Genomic_DNA"/>
</dbReference>
<dbReference type="STRING" id="69332.A0A388LJ33"/>
<evidence type="ECO:0000256" key="1">
    <source>
        <dbReference type="SAM" id="MobiDB-lite"/>
    </source>
</evidence>
<dbReference type="InterPro" id="IPR026750">
    <property type="entry name" value="NTAN1"/>
</dbReference>
<feature type="compositionally biased region" description="Acidic residues" evidence="1">
    <location>
        <begin position="192"/>
        <end position="214"/>
    </location>
</feature>
<gene>
    <name evidence="2" type="ORF">CBR_g34612</name>
</gene>
<dbReference type="GO" id="GO:0005634">
    <property type="term" value="C:nucleus"/>
    <property type="evidence" value="ECO:0007669"/>
    <property type="project" value="TreeGrafter"/>
</dbReference>